<evidence type="ECO:0000313" key="5">
    <source>
        <dbReference type="Proteomes" id="UP000266239"/>
    </source>
</evidence>
<dbReference type="InterPro" id="IPR013103">
    <property type="entry name" value="RVT_2"/>
</dbReference>
<keyword evidence="1" id="KW-0862">Zinc</keyword>
<sequence>MKLNEHNYRDWKTYFQGRLMAKGILDQLSARPTNPPDLDDQKAFGILIETIEAGQYRHVEGAANVKTAYEALAIHHRPTTKIDRIQVAMEWARLSWDMRQETLPDFIHRFQTLVKRLHEVGARETESNQVVKLLALMPWDFRHIVDRLSNGSDHDQTVTNTKIALEAEWKATVRNGAIKLPRGHANEDRALYAEGGRGNNTASGGRGQGGRGRGRGRGASHKGPRSHNGTKSGTCHYCGKEGHWQSECRKKAREDGNPSGKREPKEDHSNAAVFMFSAVETGQDMQNMGEEGKCNSYLMEDSLPAIHPIPTPAIAVPSNQDDFDRVEFVHPEEYVDRAWHPSIRPRRMVTIKGVPYMANFMSRDDLAVLATKPIPDPATIKVFPGWVISRYTVMAYDMRAVRTPHIREMIINDSYLPWLGDDAYETYINDAPFAPFDDPELVRTLRMSMDVHQRHRGLASTASPTTDVTTTSTNPLITAAAASMAANQHDASGDATKSDTAIDEAYTASVGAHVAIQHRIIVDSGASTHMTGAATHLYDTRNCHRQVIVANGGVTIATTIGKLNITTPTSKVLTLTDVLLIDGMGTTLMSIPALMRANKAVKVEFHNDTCTILHSNVPVARATMNHNQRLYVLDGTFTRDHANLTVDDTATLWHHRIGHLPLDALRTCAKAGLGLPPQLRDMAHPCMDCPRAKMHRVTVAKQGTRTFLPGECWHSDTKGPLPTMSAGGCRYYTVYVDDNTGFKIVRFSAVNTVRRVVDNAVDAILPANTPDDTPPAHLAPTPAPRRLVNPTPHHSTRSTTSHFRQAPTTAPAAANTSSASASTRPSYFKPPHMRSGPNDTGRLKHPDQFRNEMNAARRQALAASPSFATPSPDPSRHLAFDSEHPLPKRIPKPNPRYASMALAEVALDADLEGYQYDYDSFMGENTVTYRVDGVEYACAAVQAALVTMALYGLNQSGHEFEKHCKKQIASLGWAQSAHDPCVFTRGQGNDLEILGTYVDDFIVAALTQEKMDKIMTTLATKIELKRQGPVHYLLGIRISKNMDEATLTMSQDAYAAKVLDRFGMTNCHP</sequence>
<dbReference type="Proteomes" id="UP000266239">
    <property type="component" value="Unassembled WGS sequence"/>
</dbReference>
<dbReference type="EMBL" id="QUTA01007873">
    <property type="protein sequence ID" value="RHY05512.1"/>
    <property type="molecule type" value="Genomic_DNA"/>
</dbReference>
<dbReference type="VEuPathDB" id="FungiDB:H257_16867"/>
<dbReference type="GO" id="GO:0008270">
    <property type="term" value="F:zinc ion binding"/>
    <property type="evidence" value="ECO:0007669"/>
    <property type="project" value="UniProtKB-KW"/>
</dbReference>
<proteinExistence type="predicted"/>
<evidence type="ECO:0000313" key="4">
    <source>
        <dbReference type="EMBL" id="RHY05512.1"/>
    </source>
</evidence>
<evidence type="ECO:0000256" key="2">
    <source>
        <dbReference type="SAM" id="MobiDB-lite"/>
    </source>
</evidence>
<dbReference type="SUPFAM" id="SSF57756">
    <property type="entry name" value="Retrovirus zinc finger-like domains"/>
    <property type="match status" value="1"/>
</dbReference>
<dbReference type="SMART" id="SM00343">
    <property type="entry name" value="ZnF_C2HC"/>
    <property type="match status" value="1"/>
</dbReference>
<dbReference type="Pfam" id="PF22936">
    <property type="entry name" value="Pol_BBD"/>
    <property type="match status" value="1"/>
</dbReference>
<dbReference type="Pfam" id="PF14223">
    <property type="entry name" value="Retrotran_gag_2"/>
    <property type="match status" value="1"/>
</dbReference>
<reference evidence="4 5" key="1">
    <citation type="submission" date="2018-08" db="EMBL/GenBank/DDBJ databases">
        <title>Aphanomyces genome sequencing and annotation.</title>
        <authorList>
            <person name="Minardi D."/>
            <person name="Oidtmann B."/>
            <person name="Van Der Giezen M."/>
            <person name="Studholme D.J."/>
        </authorList>
    </citation>
    <scope>NUCLEOTIDE SEQUENCE [LARGE SCALE GENOMIC DNA]</scope>
    <source>
        <strain evidence="4 5">Yx</strain>
    </source>
</reference>
<dbReference type="InterPro" id="IPR001878">
    <property type="entry name" value="Znf_CCHC"/>
</dbReference>
<feature type="compositionally biased region" description="Low complexity" evidence="2">
    <location>
        <begin position="797"/>
        <end position="826"/>
    </location>
</feature>
<dbReference type="Gene3D" id="4.10.60.10">
    <property type="entry name" value="Zinc finger, CCHC-type"/>
    <property type="match status" value="1"/>
</dbReference>
<dbReference type="GO" id="GO:0003676">
    <property type="term" value="F:nucleic acid binding"/>
    <property type="evidence" value="ECO:0007669"/>
    <property type="project" value="InterPro"/>
</dbReference>
<dbReference type="InterPro" id="IPR054722">
    <property type="entry name" value="PolX-like_BBD"/>
</dbReference>
<comment type="caution">
    <text evidence="4">The sequence shown here is derived from an EMBL/GenBank/DDBJ whole genome shotgun (WGS) entry which is preliminary data.</text>
</comment>
<keyword evidence="1" id="KW-0863">Zinc-finger</keyword>
<dbReference type="Pfam" id="PF07727">
    <property type="entry name" value="RVT_2"/>
    <property type="match status" value="1"/>
</dbReference>
<name>A0A397AD21_APHAT</name>
<organism evidence="4 5">
    <name type="scientific">Aphanomyces astaci</name>
    <name type="common">Crayfish plague agent</name>
    <dbReference type="NCBI Taxonomy" id="112090"/>
    <lineage>
        <taxon>Eukaryota</taxon>
        <taxon>Sar</taxon>
        <taxon>Stramenopiles</taxon>
        <taxon>Oomycota</taxon>
        <taxon>Saprolegniomycetes</taxon>
        <taxon>Saprolegniales</taxon>
        <taxon>Verrucalvaceae</taxon>
        <taxon>Aphanomyces</taxon>
    </lineage>
</organism>
<dbReference type="Pfam" id="PF00098">
    <property type="entry name" value="zf-CCHC"/>
    <property type="match status" value="1"/>
</dbReference>
<accession>A0A397AD21</accession>
<dbReference type="PROSITE" id="PS50158">
    <property type="entry name" value="ZF_CCHC"/>
    <property type="match status" value="1"/>
</dbReference>
<dbReference type="AlphaFoldDB" id="A0A397AD21"/>
<feature type="domain" description="CCHC-type" evidence="3">
    <location>
        <begin position="235"/>
        <end position="250"/>
    </location>
</feature>
<feature type="region of interest" description="Disordered" evidence="2">
    <location>
        <begin position="192"/>
        <end position="270"/>
    </location>
</feature>
<feature type="region of interest" description="Disordered" evidence="2">
    <location>
        <begin position="765"/>
        <end position="846"/>
    </location>
</feature>
<feature type="non-terminal residue" evidence="4">
    <location>
        <position position="1069"/>
    </location>
</feature>
<dbReference type="InterPro" id="IPR036875">
    <property type="entry name" value="Znf_CCHC_sf"/>
</dbReference>
<keyword evidence="1" id="KW-0479">Metal-binding</keyword>
<feature type="compositionally biased region" description="Basic residues" evidence="2">
    <location>
        <begin position="212"/>
        <end position="225"/>
    </location>
</feature>
<evidence type="ECO:0000256" key="1">
    <source>
        <dbReference type="PROSITE-ProRule" id="PRU00047"/>
    </source>
</evidence>
<protein>
    <recommendedName>
        <fullName evidence="3">CCHC-type domain-containing protein</fullName>
    </recommendedName>
</protein>
<feature type="compositionally biased region" description="Low complexity" evidence="2">
    <location>
        <begin position="769"/>
        <end position="787"/>
    </location>
</feature>
<feature type="compositionally biased region" description="Basic and acidic residues" evidence="2">
    <location>
        <begin position="238"/>
        <end position="269"/>
    </location>
</feature>
<feature type="region of interest" description="Disordered" evidence="2">
    <location>
        <begin position="857"/>
        <end position="876"/>
    </location>
</feature>
<gene>
    <name evidence="4" type="ORF">DYB25_010150</name>
</gene>
<evidence type="ECO:0000259" key="3">
    <source>
        <dbReference type="PROSITE" id="PS50158"/>
    </source>
</evidence>